<organism evidence="11 12">
    <name type="scientific">Ridgeia piscesae</name>
    <name type="common">Tubeworm</name>
    <dbReference type="NCBI Taxonomy" id="27915"/>
    <lineage>
        <taxon>Eukaryota</taxon>
        <taxon>Metazoa</taxon>
        <taxon>Spiralia</taxon>
        <taxon>Lophotrochozoa</taxon>
        <taxon>Annelida</taxon>
        <taxon>Polychaeta</taxon>
        <taxon>Sedentaria</taxon>
        <taxon>Canalipalpata</taxon>
        <taxon>Sabellida</taxon>
        <taxon>Siboglinidae</taxon>
        <taxon>Ridgeia</taxon>
    </lineage>
</organism>
<keyword evidence="7" id="KW-1015">Disulfide bond</keyword>
<feature type="compositionally biased region" description="Acidic residues" evidence="9">
    <location>
        <begin position="101"/>
        <end position="121"/>
    </location>
</feature>
<keyword evidence="8" id="KW-0676">Redox-active center</keyword>
<dbReference type="InterPro" id="IPR039289">
    <property type="entry name" value="CHCHD4"/>
</dbReference>
<keyword evidence="5" id="KW-0811">Translocation</keyword>
<evidence type="ECO:0000313" key="12">
    <source>
        <dbReference type="Proteomes" id="UP001209878"/>
    </source>
</evidence>
<dbReference type="Gene3D" id="1.10.287.2900">
    <property type="match status" value="1"/>
</dbReference>
<dbReference type="GO" id="GO:0005758">
    <property type="term" value="C:mitochondrial intermembrane space"/>
    <property type="evidence" value="ECO:0007669"/>
    <property type="project" value="TreeGrafter"/>
</dbReference>
<evidence type="ECO:0000256" key="3">
    <source>
        <dbReference type="ARBA" id="ARBA00022927"/>
    </source>
</evidence>
<evidence type="ECO:0000256" key="6">
    <source>
        <dbReference type="ARBA" id="ARBA00023128"/>
    </source>
</evidence>
<sequence length="150" mass="16567">MLLNSAAGKDTVIFVEKDDHQKPAEVKFEVVEAEEPGLILPSGEINWACPCLGGMATGPCGYDFREAFSCFHYSTEDPKGSDCYEQFKKMQQCMSAYPDLYGDDDDDKKDDNGDNLDDAFEQLDAAETKDNKGGETLETPETSEGEKVKL</sequence>
<feature type="region of interest" description="Disordered" evidence="9">
    <location>
        <begin position="98"/>
        <end position="150"/>
    </location>
</feature>
<evidence type="ECO:0000259" key="10">
    <source>
        <dbReference type="Pfam" id="PF06747"/>
    </source>
</evidence>
<proteinExistence type="predicted"/>
<comment type="caution">
    <text evidence="11">The sequence shown here is derived from an EMBL/GenBank/DDBJ whole genome shotgun (WGS) entry which is preliminary data.</text>
</comment>
<keyword evidence="3" id="KW-0653">Protein transport</keyword>
<evidence type="ECO:0000256" key="1">
    <source>
        <dbReference type="ARBA" id="ARBA00004173"/>
    </source>
</evidence>
<evidence type="ECO:0000256" key="5">
    <source>
        <dbReference type="ARBA" id="ARBA00023010"/>
    </source>
</evidence>
<feature type="domain" description="CHCH" evidence="10">
    <location>
        <begin position="60"/>
        <end position="95"/>
    </location>
</feature>
<dbReference type="InterPro" id="IPR010625">
    <property type="entry name" value="CHCH"/>
</dbReference>
<keyword evidence="12" id="KW-1185">Reference proteome</keyword>
<dbReference type="GO" id="GO:0015035">
    <property type="term" value="F:protein-disulfide reductase activity"/>
    <property type="evidence" value="ECO:0007669"/>
    <property type="project" value="InterPro"/>
</dbReference>
<accession>A0AAD9NQP8</accession>
<dbReference type="EMBL" id="JAODUO010000694">
    <property type="protein sequence ID" value="KAK2175959.1"/>
    <property type="molecule type" value="Genomic_DNA"/>
</dbReference>
<gene>
    <name evidence="11" type="ORF">NP493_694g01006</name>
</gene>
<dbReference type="AlphaFoldDB" id="A0AAD9NQP8"/>
<comment type="subcellular location">
    <subcellularLocation>
        <location evidence="1">Mitochondrion</location>
    </subcellularLocation>
</comment>
<evidence type="ECO:0000313" key="11">
    <source>
        <dbReference type="EMBL" id="KAK2175959.1"/>
    </source>
</evidence>
<name>A0AAD9NQP8_RIDPI</name>
<keyword evidence="4" id="KW-0560">Oxidoreductase</keyword>
<reference evidence="11" key="1">
    <citation type="journal article" date="2023" name="Mol. Biol. Evol.">
        <title>Third-Generation Sequencing Reveals the Adaptive Role of the Epigenome in Three Deep-Sea Polychaetes.</title>
        <authorList>
            <person name="Perez M."/>
            <person name="Aroh O."/>
            <person name="Sun Y."/>
            <person name="Lan Y."/>
            <person name="Juniper S.K."/>
            <person name="Young C.R."/>
            <person name="Angers B."/>
            <person name="Qian P.Y."/>
        </authorList>
    </citation>
    <scope>NUCLEOTIDE SEQUENCE</scope>
    <source>
        <strain evidence="11">R07B-5</strain>
    </source>
</reference>
<dbReference type="PROSITE" id="PS51808">
    <property type="entry name" value="CHCH"/>
    <property type="match status" value="1"/>
</dbReference>
<keyword evidence="6" id="KW-0496">Mitochondrion</keyword>
<dbReference type="GO" id="GO:0045041">
    <property type="term" value="P:protein import into mitochondrial intermembrane space"/>
    <property type="evidence" value="ECO:0007669"/>
    <property type="project" value="InterPro"/>
</dbReference>
<dbReference type="Proteomes" id="UP001209878">
    <property type="component" value="Unassembled WGS sequence"/>
</dbReference>
<evidence type="ECO:0000256" key="4">
    <source>
        <dbReference type="ARBA" id="ARBA00023002"/>
    </source>
</evidence>
<keyword evidence="2" id="KW-0813">Transport</keyword>
<protein>
    <recommendedName>
        <fullName evidence="10">CHCH domain-containing protein</fullName>
    </recommendedName>
</protein>
<evidence type="ECO:0000256" key="7">
    <source>
        <dbReference type="ARBA" id="ARBA00023157"/>
    </source>
</evidence>
<evidence type="ECO:0000256" key="9">
    <source>
        <dbReference type="SAM" id="MobiDB-lite"/>
    </source>
</evidence>
<feature type="compositionally biased region" description="Basic and acidic residues" evidence="9">
    <location>
        <begin position="126"/>
        <end position="135"/>
    </location>
</feature>
<dbReference type="PANTHER" id="PTHR21622:SF0">
    <property type="entry name" value="COILED-COIL-HELIX-COILED-COIL-HELIX DOMAIN CONTAINING 4"/>
    <property type="match status" value="1"/>
</dbReference>
<evidence type="ECO:0000256" key="2">
    <source>
        <dbReference type="ARBA" id="ARBA00022448"/>
    </source>
</evidence>
<evidence type="ECO:0000256" key="8">
    <source>
        <dbReference type="ARBA" id="ARBA00023284"/>
    </source>
</evidence>
<dbReference type="PANTHER" id="PTHR21622">
    <property type="entry name" value="COILED-COIL-HELIX-COILED-COIL-HELIX DOMAIN CONTAINING 4"/>
    <property type="match status" value="1"/>
</dbReference>
<dbReference type="Pfam" id="PF06747">
    <property type="entry name" value="CHCH"/>
    <property type="match status" value="1"/>
</dbReference>